<proteinExistence type="predicted"/>
<dbReference type="AlphaFoldDB" id="A0A9D1NNV8"/>
<evidence type="ECO:0000313" key="1">
    <source>
        <dbReference type="EMBL" id="HIV09459.1"/>
    </source>
</evidence>
<dbReference type="Proteomes" id="UP000886845">
    <property type="component" value="Unassembled WGS sequence"/>
</dbReference>
<dbReference type="EMBL" id="DVOR01000160">
    <property type="protein sequence ID" value="HIV09459.1"/>
    <property type="molecule type" value="Genomic_DNA"/>
</dbReference>
<accession>A0A9D1NNV8</accession>
<reference evidence="1" key="1">
    <citation type="submission" date="2020-10" db="EMBL/GenBank/DDBJ databases">
        <authorList>
            <person name="Gilroy R."/>
        </authorList>
    </citation>
    <scope>NUCLEOTIDE SEQUENCE</scope>
    <source>
        <strain evidence="1">35461</strain>
    </source>
</reference>
<reference evidence="1" key="2">
    <citation type="journal article" date="2021" name="PeerJ">
        <title>Extensive microbial diversity within the chicken gut microbiome revealed by metagenomics and culture.</title>
        <authorList>
            <person name="Gilroy R."/>
            <person name="Ravi A."/>
            <person name="Getino M."/>
            <person name="Pursley I."/>
            <person name="Horton D.L."/>
            <person name="Alikhan N.F."/>
            <person name="Baker D."/>
            <person name="Gharbi K."/>
            <person name="Hall N."/>
            <person name="Watson M."/>
            <person name="Adriaenssens E.M."/>
            <person name="Foster-Nyarko E."/>
            <person name="Jarju S."/>
            <person name="Secka A."/>
            <person name="Antonio M."/>
            <person name="Oren A."/>
            <person name="Chaudhuri R.R."/>
            <person name="La Ragione R."/>
            <person name="Hildebrand F."/>
            <person name="Pallen M.J."/>
        </authorList>
    </citation>
    <scope>NUCLEOTIDE SEQUENCE</scope>
    <source>
        <strain evidence="1">35461</strain>
    </source>
</reference>
<gene>
    <name evidence="1" type="ORF">IAC79_05035</name>
</gene>
<evidence type="ECO:0000313" key="2">
    <source>
        <dbReference type="Proteomes" id="UP000886845"/>
    </source>
</evidence>
<sequence length="96" mass="10593">MNDENNTPKATAFITAPLLQLLHKKVGGKDNAFAALFENKKTKKPYTGGAYANMERGTTPITEDFAKAALDTIAEALRLYGPTKRFIEETTNDKDK</sequence>
<protein>
    <submittedName>
        <fullName evidence="1">Uncharacterized protein</fullName>
    </submittedName>
</protein>
<organism evidence="1 2">
    <name type="scientific">Candidatus Spyradenecus faecavium</name>
    <dbReference type="NCBI Taxonomy" id="2840947"/>
    <lineage>
        <taxon>Bacteria</taxon>
        <taxon>Pseudomonadati</taxon>
        <taxon>Lentisphaerota</taxon>
        <taxon>Lentisphaeria</taxon>
        <taxon>Lentisphaerales</taxon>
        <taxon>Lentisphaeraceae</taxon>
        <taxon>Lentisphaeraceae incertae sedis</taxon>
        <taxon>Candidatus Spyradenecus</taxon>
    </lineage>
</organism>
<comment type="caution">
    <text evidence="1">The sequence shown here is derived from an EMBL/GenBank/DDBJ whole genome shotgun (WGS) entry which is preliminary data.</text>
</comment>
<name>A0A9D1NNV8_9BACT</name>